<evidence type="ECO:0000256" key="2">
    <source>
        <dbReference type="ARBA" id="ARBA00007866"/>
    </source>
</evidence>
<evidence type="ECO:0000256" key="3">
    <source>
        <dbReference type="ARBA" id="ARBA00022448"/>
    </source>
</evidence>
<evidence type="ECO:0000256" key="12">
    <source>
        <dbReference type="ARBA" id="ARBA00031399"/>
    </source>
</evidence>
<proteinExistence type="inferred from homology"/>
<name>A0A1H3ZG41_ALKAM</name>
<dbReference type="CDD" id="cd04213">
    <property type="entry name" value="CuRO_CcO_Caa3_II"/>
    <property type="match status" value="1"/>
</dbReference>
<gene>
    <name evidence="17" type="ORF">SAMN04488051_102171</name>
</gene>
<dbReference type="PANTHER" id="PTHR22888:SF9">
    <property type="entry name" value="CYTOCHROME C OXIDASE SUBUNIT 2"/>
    <property type="match status" value="1"/>
</dbReference>
<dbReference type="AlphaFoldDB" id="A0A1H3ZG41"/>
<dbReference type="Pfam" id="PF00116">
    <property type="entry name" value="COX2"/>
    <property type="match status" value="1"/>
</dbReference>
<reference evidence="17 18" key="1">
    <citation type="submission" date="2016-10" db="EMBL/GenBank/DDBJ databases">
        <authorList>
            <person name="de Groot N.N."/>
        </authorList>
    </citation>
    <scope>NUCLEOTIDE SEQUENCE [LARGE SCALE GENOMIC DNA]</scope>
    <source>
        <strain evidence="17 18">CGMCC 1.3430</strain>
    </source>
</reference>
<keyword evidence="9" id="KW-0186">Copper</keyword>
<evidence type="ECO:0000256" key="5">
    <source>
        <dbReference type="ARBA" id="ARBA00022692"/>
    </source>
</evidence>
<keyword evidence="5 15" id="KW-0812">Transmembrane</keyword>
<dbReference type="GO" id="GO:0005507">
    <property type="term" value="F:copper ion binding"/>
    <property type="evidence" value="ECO:0007669"/>
    <property type="project" value="InterPro"/>
</dbReference>
<comment type="catalytic activity">
    <reaction evidence="13">
        <text>4 Fe(II)-[cytochrome c] + O2 + 8 H(+)(in) = 4 Fe(III)-[cytochrome c] + 2 H2O + 4 H(+)(out)</text>
        <dbReference type="Rhea" id="RHEA:11436"/>
        <dbReference type="Rhea" id="RHEA-COMP:10350"/>
        <dbReference type="Rhea" id="RHEA-COMP:14399"/>
        <dbReference type="ChEBI" id="CHEBI:15377"/>
        <dbReference type="ChEBI" id="CHEBI:15378"/>
        <dbReference type="ChEBI" id="CHEBI:15379"/>
        <dbReference type="ChEBI" id="CHEBI:29033"/>
        <dbReference type="ChEBI" id="CHEBI:29034"/>
        <dbReference type="EC" id="7.1.1.9"/>
    </reaction>
</comment>
<dbReference type="InterPro" id="IPR045187">
    <property type="entry name" value="CcO_II"/>
</dbReference>
<keyword evidence="10 15" id="KW-0472">Membrane</keyword>
<evidence type="ECO:0000256" key="11">
    <source>
        <dbReference type="ARBA" id="ARBA00024688"/>
    </source>
</evidence>
<dbReference type="Gene3D" id="2.60.40.420">
    <property type="entry name" value="Cupredoxins - blue copper proteins"/>
    <property type="match status" value="1"/>
</dbReference>
<dbReference type="InterPro" id="IPR001505">
    <property type="entry name" value="Copper_CuA"/>
</dbReference>
<feature type="domain" description="Cytochrome oxidase subunit II copper A binding" evidence="16">
    <location>
        <begin position="295"/>
        <end position="407"/>
    </location>
</feature>
<dbReference type="PROSITE" id="PS50857">
    <property type="entry name" value="COX2_CUA"/>
    <property type="match status" value="1"/>
</dbReference>
<evidence type="ECO:0000256" key="8">
    <source>
        <dbReference type="ARBA" id="ARBA00022989"/>
    </source>
</evidence>
<feature type="transmembrane region" description="Helical" evidence="15">
    <location>
        <begin position="184"/>
        <end position="203"/>
    </location>
</feature>
<evidence type="ECO:0000313" key="18">
    <source>
        <dbReference type="Proteomes" id="UP000198773"/>
    </source>
</evidence>
<dbReference type="SUPFAM" id="SSF49503">
    <property type="entry name" value="Cupredoxins"/>
    <property type="match status" value="1"/>
</dbReference>
<dbReference type="InterPro" id="IPR034236">
    <property type="entry name" value="CuRO_CcO_Caa3_II"/>
</dbReference>
<dbReference type="EMBL" id="FNRM01000002">
    <property type="protein sequence ID" value="SEA22617.1"/>
    <property type="molecule type" value="Genomic_DNA"/>
</dbReference>
<dbReference type="InterPro" id="IPR002429">
    <property type="entry name" value="CcO_II-like_C"/>
</dbReference>
<comment type="subcellular location">
    <subcellularLocation>
        <location evidence="1">Membrane</location>
        <topology evidence="1">Multi-pass membrane protein</topology>
    </subcellularLocation>
</comment>
<dbReference type="PANTHER" id="PTHR22888">
    <property type="entry name" value="CYTOCHROME C OXIDASE, SUBUNIT II"/>
    <property type="match status" value="1"/>
</dbReference>
<dbReference type="GO" id="GO:0004129">
    <property type="term" value="F:cytochrome-c oxidase activity"/>
    <property type="evidence" value="ECO:0007669"/>
    <property type="project" value="UniProtKB-EC"/>
</dbReference>
<dbReference type="InterPro" id="IPR008972">
    <property type="entry name" value="Cupredoxin"/>
</dbReference>
<feature type="transmembrane region" description="Helical" evidence="15">
    <location>
        <begin position="223"/>
        <end position="243"/>
    </location>
</feature>
<keyword evidence="3" id="KW-0813">Transport</keyword>
<comment type="function">
    <text evidence="11">Subunits I and II form the functional core of the enzyme complex. Electrons originating in cytochrome c are transferred via heme a and Cu(A) to the binuclear center formed by heme a3 and Cu(B).</text>
</comment>
<evidence type="ECO:0000256" key="15">
    <source>
        <dbReference type="SAM" id="Phobius"/>
    </source>
</evidence>
<evidence type="ECO:0000256" key="13">
    <source>
        <dbReference type="ARBA" id="ARBA00047816"/>
    </source>
</evidence>
<dbReference type="PRINTS" id="PR01166">
    <property type="entry name" value="CYCOXIDASEII"/>
</dbReference>
<protein>
    <recommendedName>
        <fullName evidence="12">Cytochrome aa3 subunit 2</fullName>
    </recommendedName>
</protein>
<feature type="compositionally biased region" description="Low complexity" evidence="14">
    <location>
        <begin position="63"/>
        <end position="73"/>
    </location>
</feature>
<evidence type="ECO:0000256" key="1">
    <source>
        <dbReference type="ARBA" id="ARBA00004141"/>
    </source>
</evidence>
<keyword evidence="18" id="KW-1185">Reference proteome</keyword>
<evidence type="ECO:0000256" key="4">
    <source>
        <dbReference type="ARBA" id="ARBA00022660"/>
    </source>
</evidence>
<dbReference type="Proteomes" id="UP000198773">
    <property type="component" value="Unassembled WGS sequence"/>
</dbReference>
<dbReference type="NCBIfam" id="TIGR02866">
    <property type="entry name" value="CoxB"/>
    <property type="match status" value="1"/>
</dbReference>
<feature type="transmembrane region" description="Helical" evidence="15">
    <location>
        <begin position="263"/>
        <end position="285"/>
    </location>
</feature>
<dbReference type="GO" id="GO:0016020">
    <property type="term" value="C:membrane"/>
    <property type="evidence" value="ECO:0007669"/>
    <property type="project" value="UniProtKB-SubCell"/>
</dbReference>
<dbReference type="InterPro" id="IPR014222">
    <property type="entry name" value="Cyt_c_oxidase_su2"/>
</dbReference>
<evidence type="ECO:0000256" key="10">
    <source>
        <dbReference type="ARBA" id="ARBA00023136"/>
    </source>
</evidence>
<dbReference type="GO" id="GO:0042773">
    <property type="term" value="P:ATP synthesis coupled electron transport"/>
    <property type="evidence" value="ECO:0007669"/>
    <property type="project" value="TreeGrafter"/>
</dbReference>
<comment type="similarity">
    <text evidence="2">Belongs to the cytochrome c oxidase subunit 2 family.</text>
</comment>
<dbReference type="GO" id="GO:0016491">
    <property type="term" value="F:oxidoreductase activity"/>
    <property type="evidence" value="ECO:0007669"/>
    <property type="project" value="InterPro"/>
</dbReference>
<keyword evidence="8 15" id="KW-1133">Transmembrane helix</keyword>
<keyword evidence="6" id="KW-0479">Metal-binding</keyword>
<evidence type="ECO:0000256" key="7">
    <source>
        <dbReference type="ARBA" id="ARBA00022982"/>
    </source>
</evidence>
<accession>A0A1H3ZG41</accession>
<dbReference type="PROSITE" id="PS00078">
    <property type="entry name" value="COX2"/>
    <property type="match status" value="1"/>
</dbReference>
<keyword evidence="7" id="KW-0249">Electron transport</keyword>
<sequence length="426" mass="47376">MVFVNSSNAVSRFRILLQHVVNIYTYRILVHQASTEIPGCDNQHAAKQRQVKPLWQNGSTSIRQAQQPVQRGQRQQHHRQHGMAPARNQPSDLADQQHIHQAGHTGNPAANGSDPGQPHTGSGPKSIGGVQKRQIGGNQAKQGRHREMDQARVNGVAKYLDLAVNRLHRHAAPQMRFLAAVRQYLCQSVAVIWPCGLLLALSGCTGPFSSLDPKGPAAAEVALLWWWMFGFFTLVLLAVVLLWHYAIKRRPQQNDTPHSSGWIIWGGLALPSVSIVLLLVVGVPVGQRMMPLPDEDALQIEVTGHQWYWQVVYPEHGLELTDELHIPVNTPVHLHLTSADVIHSFWVPRLGVKLDMLPGRTNVLRLEASAAGVYRGQCAEYCGLGHAHMQFTVTALEQADFADWIQQQPSSLQPTQRQAQERTSDE</sequence>
<evidence type="ECO:0000256" key="14">
    <source>
        <dbReference type="SAM" id="MobiDB-lite"/>
    </source>
</evidence>
<organism evidence="17 18">
    <name type="scientific">Alkalimonas amylolytica</name>
    <dbReference type="NCBI Taxonomy" id="152573"/>
    <lineage>
        <taxon>Bacteria</taxon>
        <taxon>Pseudomonadati</taxon>
        <taxon>Pseudomonadota</taxon>
        <taxon>Gammaproteobacteria</taxon>
        <taxon>Alkalimonas</taxon>
    </lineage>
</organism>
<evidence type="ECO:0000256" key="9">
    <source>
        <dbReference type="ARBA" id="ARBA00023008"/>
    </source>
</evidence>
<evidence type="ECO:0000313" key="17">
    <source>
        <dbReference type="EMBL" id="SEA22617.1"/>
    </source>
</evidence>
<evidence type="ECO:0000256" key="6">
    <source>
        <dbReference type="ARBA" id="ARBA00022723"/>
    </source>
</evidence>
<keyword evidence="4" id="KW-0679">Respiratory chain</keyword>
<evidence type="ECO:0000259" key="16">
    <source>
        <dbReference type="PROSITE" id="PS50857"/>
    </source>
</evidence>
<dbReference type="STRING" id="152573.SAMN04488051_102171"/>
<feature type="region of interest" description="Disordered" evidence="14">
    <location>
        <begin position="61"/>
        <end position="147"/>
    </location>
</feature>